<keyword evidence="3 4" id="KW-0687">Ribonucleoprotein</keyword>
<dbReference type="Pfam" id="PF00347">
    <property type="entry name" value="Ribosomal_L6"/>
    <property type="match status" value="1"/>
</dbReference>
<keyword evidence="7" id="KW-0496">Mitochondrion</keyword>
<sequence>MIKLLKKNIKIKNKIFFKSSLGNIDIFFIDKTFKIPKNIKITINNINKKLYFEGLLGVLSLTFINEILFFYKKNQLILILNSQKNKKSILNLYNKLIKLKIKGVLQGFKLNLILKGIGFKAFVENNNLILKLGFSHNIIITIPSNIKVISQVNNLIFSSIDFIFLTQFVHFIKNHKKPEPYKGKGLLLKNEKILKKEGKKSKK</sequence>
<keyword evidence="2 4" id="KW-0689">Ribosomal protein</keyword>
<dbReference type="InterPro" id="IPR000702">
    <property type="entry name" value="Ribosomal_uL6-like"/>
</dbReference>
<gene>
    <name evidence="7" type="primary">rpl6</name>
</gene>
<evidence type="ECO:0000259" key="6">
    <source>
        <dbReference type="Pfam" id="PF00347"/>
    </source>
</evidence>
<evidence type="ECO:0000256" key="5">
    <source>
        <dbReference type="SAM" id="Phobius"/>
    </source>
</evidence>
<feature type="domain" description="Large ribosomal subunit protein uL6 alpha-beta" evidence="6">
    <location>
        <begin position="116"/>
        <end position="185"/>
    </location>
</feature>
<dbReference type="InterPro" id="IPR020040">
    <property type="entry name" value="Ribosomal_uL6_a/b-dom"/>
</dbReference>
<dbReference type="PANTHER" id="PTHR11655">
    <property type="entry name" value="60S/50S RIBOSOMAL PROTEIN L6/L9"/>
    <property type="match status" value="1"/>
</dbReference>
<dbReference type="GO" id="GO:0019843">
    <property type="term" value="F:rRNA binding"/>
    <property type="evidence" value="ECO:0007669"/>
    <property type="project" value="InterPro"/>
</dbReference>
<dbReference type="EMBL" id="GU138663">
    <property type="protein sequence ID" value="ACZ44433.1"/>
    <property type="molecule type" value="Genomic_DNA"/>
</dbReference>
<evidence type="ECO:0000256" key="1">
    <source>
        <dbReference type="ARBA" id="ARBA00009356"/>
    </source>
</evidence>
<dbReference type="GO" id="GO:0006412">
    <property type="term" value="P:translation"/>
    <property type="evidence" value="ECO:0007669"/>
    <property type="project" value="InterPro"/>
</dbReference>
<geneLocation type="mitochondrion" evidence="7"/>
<feature type="transmembrane region" description="Helical" evidence="5">
    <location>
        <begin position="50"/>
        <end position="71"/>
    </location>
</feature>
<name>E2DR13_GLOUL</name>
<keyword evidence="5" id="KW-1133">Transmembrane helix</keyword>
<evidence type="ECO:0000313" key="7">
    <source>
        <dbReference type="EMBL" id="ACZ44433.1"/>
    </source>
</evidence>
<dbReference type="GO" id="GO:0005762">
    <property type="term" value="C:mitochondrial large ribosomal subunit"/>
    <property type="evidence" value="ECO:0007669"/>
    <property type="project" value="TreeGrafter"/>
</dbReference>
<organism evidence="7">
    <name type="scientific">Globisporangium ultimum</name>
    <name type="common">Pythium ultimum</name>
    <dbReference type="NCBI Taxonomy" id="2052682"/>
    <lineage>
        <taxon>Eukaryota</taxon>
        <taxon>Sar</taxon>
        <taxon>Stramenopiles</taxon>
        <taxon>Oomycota</taxon>
        <taxon>Peronosporomycetes</taxon>
        <taxon>Pythiales</taxon>
        <taxon>Pythiaceae</taxon>
        <taxon>Globisporangium</taxon>
    </lineage>
</organism>
<dbReference type="PRINTS" id="PR00059">
    <property type="entry name" value="RIBOSOMALL6"/>
</dbReference>
<dbReference type="PANTHER" id="PTHR11655:SF14">
    <property type="entry name" value="LARGE RIBOSOMAL SUBUNIT PROTEIN UL6M"/>
    <property type="match status" value="1"/>
</dbReference>
<dbReference type="SUPFAM" id="SSF56053">
    <property type="entry name" value="Ribosomal protein L6"/>
    <property type="match status" value="2"/>
</dbReference>
<keyword evidence="5" id="KW-0812">Transmembrane</keyword>
<comment type="similarity">
    <text evidence="1 4">Belongs to the universal ribosomal protein uL6 family.</text>
</comment>
<accession>E2DR13</accession>
<evidence type="ECO:0000256" key="2">
    <source>
        <dbReference type="ARBA" id="ARBA00022980"/>
    </source>
</evidence>
<keyword evidence="5" id="KW-0472">Membrane</keyword>
<dbReference type="InterPro" id="IPR036789">
    <property type="entry name" value="Ribosomal_uL6-like_a/b-dom_sf"/>
</dbReference>
<dbReference type="InterPro" id="IPR019906">
    <property type="entry name" value="Ribosomal_uL6_bac-type"/>
</dbReference>
<protein>
    <submittedName>
        <fullName evidence="7">Ribosomal protein L6</fullName>
    </submittedName>
</protein>
<dbReference type="PROSITE" id="PS00525">
    <property type="entry name" value="RIBOSOMAL_L6_1"/>
    <property type="match status" value="1"/>
</dbReference>
<dbReference type="PIRSF" id="PIRSF002162">
    <property type="entry name" value="Ribosomal_L6"/>
    <property type="match status" value="1"/>
</dbReference>
<dbReference type="InterPro" id="IPR002358">
    <property type="entry name" value="Ribosomal_uL6_CS"/>
</dbReference>
<reference evidence="7" key="1">
    <citation type="submission" date="2009-10" db="EMBL/GenBank/DDBJ databases">
        <authorList>
            <person name="Martin F."/>
            <person name="Radmer L."/>
            <person name="Hamilton J."/>
            <person name="Buell C.R."/>
        </authorList>
    </citation>
    <scope>NUCLEOTIDE SEQUENCE</scope>
</reference>
<evidence type="ECO:0000256" key="3">
    <source>
        <dbReference type="ARBA" id="ARBA00023274"/>
    </source>
</evidence>
<dbReference type="AlphaFoldDB" id="E2DR13"/>
<dbReference type="EMBL" id="GU138663">
    <property type="protein sequence ID" value="ACZ44482.1"/>
    <property type="molecule type" value="Genomic_DNA"/>
</dbReference>
<dbReference type="Gene3D" id="3.90.930.12">
    <property type="entry name" value="Ribosomal protein L6, alpha-beta domain"/>
    <property type="match status" value="2"/>
</dbReference>
<dbReference type="GO" id="GO:0003735">
    <property type="term" value="F:structural constituent of ribosome"/>
    <property type="evidence" value="ECO:0007669"/>
    <property type="project" value="InterPro"/>
</dbReference>
<proteinExistence type="inferred from homology"/>
<evidence type="ECO:0000256" key="4">
    <source>
        <dbReference type="RuleBase" id="RU003869"/>
    </source>
</evidence>